<dbReference type="PANTHER" id="PTHR30288:SF0">
    <property type="entry name" value="FLAGELLAR HOOK-ASSOCIATED PROTEIN 2"/>
    <property type="match status" value="1"/>
</dbReference>
<dbReference type="Proteomes" id="UP001154420">
    <property type="component" value="Unassembled WGS sequence"/>
</dbReference>
<dbReference type="Pfam" id="PF07195">
    <property type="entry name" value="FliD_C"/>
    <property type="match status" value="1"/>
</dbReference>
<evidence type="ECO:0000313" key="2">
    <source>
        <dbReference type="EMBL" id="NBJ94099.1"/>
    </source>
</evidence>
<organism evidence="2 3">
    <name type="scientific">Parablautia muri</name>
    <dbReference type="NCBI Taxonomy" id="2320879"/>
    <lineage>
        <taxon>Bacteria</taxon>
        <taxon>Bacillati</taxon>
        <taxon>Bacillota</taxon>
        <taxon>Clostridia</taxon>
        <taxon>Lachnospirales</taxon>
        <taxon>Lachnospiraceae</taxon>
        <taxon>Parablautia</taxon>
    </lineage>
</organism>
<dbReference type="EMBL" id="QZDT01000030">
    <property type="protein sequence ID" value="NBJ94099.1"/>
    <property type="molecule type" value="Genomic_DNA"/>
</dbReference>
<comment type="caution">
    <text evidence="2">The sequence shown here is derived from an EMBL/GenBank/DDBJ whole genome shotgun (WGS) entry which is preliminary data.</text>
</comment>
<proteinExistence type="predicted"/>
<dbReference type="InterPro" id="IPR040026">
    <property type="entry name" value="FliD"/>
</dbReference>
<dbReference type="PANTHER" id="PTHR30288">
    <property type="entry name" value="FLAGELLAR CAP/ASSEMBLY PROTEIN FLID"/>
    <property type="match status" value="1"/>
</dbReference>
<keyword evidence="3" id="KW-1185">Reference proteome</keyword>
<accession>A0A9X5BHF0</accession>
<gene>
    <name evidence="2" type="ORF">D5281_16260</name>
</gene>
<name>A0A9X5BHF0_9FIRM</name>
<dbReference type="InterPro" id="IPR010809">
    <property type="entry name" value="FliD_C"/>
</dbReference>
<dbReference type="AlphaFoldDB" id="A0A9X5BHF0"/>
<dbReference type="OrthoDB" id="2045233at2"/>
<dbReference type="GO" id="GO:0009421">
    <property type="term" value="C:bacterial-type flagellum filament cap"/>
    <property type="evidence" value="ECO:0007669"/>
    <property type="project" value="InterPro"/>
</dbReference>
<dbReference type="GO" id="GO:0071973">
    <property type="term" value="P:bacterial-type flagellum-dependent cell motility"/>
    <property type="evidence" value="ECO:0007669"/>
    <property type="project" value="TreeGrafter"/>
</dbReference>
<protein>
    <recommendedName>
        <fullName evidence="1">Flagellar hook-associated protein 2 C-terminal domain-containing protein</fullName>
    </recommendedName>
</protein>
<feature type="domain" description="Flagellar hook-associated protein 2 C-terminal" evidence="1">
    <location>
        <begin position="169"/>
        <end position="235"/>
    </location>
</feature>
<evidence type="ECO:0000259" key="1">
    <source>
        <dbReference type="Pfam" id="PF07195"/>
    </source>
</evidence>
<reference evidence="2" key="1">
    <citation type="submission" date="2018-09" db="EMBL/GenBank/DDBJ databases">
        <title>Murine metabolic-syndrome-specific gut microbial biobank.</title>
        <authorList>
            <person name="Liu C."/>
        </authorList>
    </citation>
    <scope>NUCLEOTIDE SEQUENCE</scope>
    <source>
        <strain evidence="2">D42-62</strain>
    </source>
</reference>
<evidence type="ECO:0000313" key="3">
    <source>
        <dbReference type="Proteomes" id="UP001154420"/>
    </source>
</evidence>
<dbReference type="GO" id="GO:0007155">
    <property type="term" value="P:cell adhesion"/>
    <property type="evidence" value="ECO:0007669"/>
    <property type="project" value="InterPro"/>
</dbReference>
<sequence>MSVAANFWNYNSGGLFGSTSNNSGSGLNSLYGVLSDRSAIKNGSYQRLLKTYYRSGQSSSTASSSKNSSSSSNMLDRIFEEKRNPKVSKDVQEANANLTSGLSTLRTTVSTLQKDDTYTDTADGKSAGDKVVSAVKAYVTDYNNVVNAAKGSTLTNKTAYVANMMGSTAANADKLAEIGITVDSSGTLELDETKLKSASISKVQELFSAKDITSYGSTIASRLRFAGAAVSSNTTTGSTGTDNKAGTSAAGLKTDSKALASDELYAKVKDKDGNETYDVNKIFTTAKSFVSNYNHMFDTGESSSNSGVLANLSYIREKTARNADALKQFGIEVNDQGRLKIDEHVFKQSDMSKVQAFFKDYGSSIATNASLVDYYTTTQANATNGYTSDGTYNVQGSSRYADTM</sequence>